<evidence type="ECO:0000256" key="3">
    <source>
        <dbReference type="SAM" id="SignalP"/>
    </source>
</evidence>
<dbReference type="Pfam" id="PF04755">
    <property type="entry name" value="PAP_fibrillin"/>
    <property type="match status" value="1"/>
</dbReference>
<dbReference type="AlphaFoldDB" id="A0A7S0W0K2"/>
<keyword evidence="3" id="KW-0732">Signal</keyword>
<sequence>MLRSILLLAVLTAPTRAFLAPSLPAGNVGARAPASSAACASRVSRTAGVSSARMVASAEELASFRSDATADIRKMVEAGRLAGLKQDLLLLSDEAKRGLKSPEGSELHTKIVEIVEELEKFNPTPNPLESSDINGEWTLRWTTSRSIIGAGKPFFLRPDSKRPILQTIDVPTLTAKNVDPRKFLWKKYENSVNAELKPLSDSKVAVQFVKFNLFNEKISIKAPERAKGELDTTFLSPTLRISRGDRGNLFVLTKE</sequence>
<dbReference type="InterPro" id="IPR039633">
    <property type="entry name" value="PAP"/>
</dbReference>
<proteinExistence type="predicted"/>
<dbReference type="EMBL" id="HBFN01028330">
    <property type="protein sequence ID" value="CAD8802666.1"/>
    <property type="molecule type" value="Transcribed_RNA"/>
</dbReference>
<feature type="signal peptide" evidence="3">
    <location>
        <begin position="1"/>
        <end position="17"/>
    </location>
</feature>
<dbReference type="GO" id="GO:0009536">
    <property type="term" value="C:plastid"/>
    <property type="evidence" value="ECO:0007669"/>
    <property type="project" value="UniProtKB-SubCell"/>
</dbReference>
<reference evidence="5" key="1">
    <citation type="submission" date="2021-01" db="EMBL/GenBank/DDBJ databases">
        <authorList>
            <person name="Corre E."/>
            <person name="Pelletier E."/>
            <person name="Niang G."/>
            <person name="Scheremetjew M."/>
            <person name="Finn R."/>
            <person name="Kale V."/>
            <person name="Holt S."/>
            <person name="Cochrane G."/>
            <person name="Meng A."/>
            <person name="Brown T."/>
            <person name="Cohen L."/>
        </authorList>
    </citation>
    <scope>NUCLEOTIDE SEQUENCE</scope>
    <source>
        <strain evidence="5">CCMP443</strain>
    </source>
</reference>
<feature type="chain" id="PRO_5031546215" description="Plastid lipid-associated protein/fibrillin conserved domain-containing protein" evidence="3">
    <location>
        <begin position="18"/>
        <end position="255"/>
    </location>
</feature>
<comment type="subcellular location">
    <subcellularLocation>
        <location evidence="1">Plastid</location>
    </subcellularLocation>
</comment>
<evidence type="ECO:0000313" key="5">
    <source>
        <dbReference type="EMBL" id="CAD8802666.1"/>
    </source>
</evidence>
<evidence type="ECO:0000256" key="1">
    <source>
        <dbReference type="ARBA" id="ARBA00004474"/>
    </source>
</evidence>
<gene>
    <name evidence="5" type="ORF">HTEP1355_LOCUS16344</name>
</gene>
<dbReference type="PANTHER" id="PTHR31906">
    <property type="entry name" value="PLASTID-LIPID-ASSOCIATED PROTEIN 4, CHLOROPLASTIC-RELATED"/>
    <property type="match status" value="1"/>
</dbReference>
<evidence type="ECO:0000259" key="4">
    <source>
        <dbReference type="Pfam" id="PF04755"/>
    </source>
</evidence>
<name>A0A7S0W0K2_9CRYP</name>
<evidence type="ECO:0000256" key="2">
    <source>
        <dbReference type="ARBA" id="ARBA00022640"/>
    </source>
</evidence>
<accession>A0A7S0W0K2</accession>
<feature type="domain" description="Plastid lipid-associated protein/fibrillin conserved" evidence="4">
    <location>
        <begin position="84"/>
        <end position="252"/>
    </location>
</feature>
<dbReference type="InterPro" id="IPR006843">
    <property type="entry name" value="PAP/fibrillin_dom"/>
</dbReference>
<protein>
    <recommendedName>
        <fullName evidence="4">Plastid lipid-associated protein/fibrillin conserved domain-containing protein</fullName>
    </recommendedName>
</protein>
<organism evidence="5">
    <name type="scientific">Hemiselmis tepida</name>
    <dbReference type="NCBI Taxonomy" id="464990"/>
    <lineage>
        <taxon>Eukaryota</taxon>
        <taxon>Cryptophyceae</taxon>
        <taxon>Cryptomonadales</taxon>
        <taxon>Hemiselmidaceae</taxon>
        <taxon>Hemiselmis</taxon>
    </lineage>
</organism>
<keyword evidence="2" id="KW-0934">Plastid</keyword>